<evidence type="ECO:0000313" key="2">
    <source>
        <dbReference type="Proteomes" id="UP000017842"/>
    </source>
</evidence>
<name>V5BIX6_9GAMM</name>
<reference evidence="1 2" key="1">
    <citation type="journal article" date="2013" name="Genome Announc.">
        <title>Draft Genome Sequence of the Methanotrophic Gammaproteobacterium Methyloglobulus morosus DSM 22980 Strain KoM1.</title>
        <authorList>
            <person name="Poehlein A."/>
            <person name="Deutzmann J.S."/>
            <person name="Daniel R."/>
            <person name="Simeonova D.D."/>
        </authorList>
    </citation>
    <scope>NUCLEOTIDE SEQUENCE [LARGE SCALE GENOMIC DNA]</scope>
    <source>
        <strain evidence="1 2">KoM1</strain>
    </source>
</reference>
<dbReference type="RefSeq" id="WP_023493741.1">
    <property type="nucleotide sequence ID" value="NZ_AYLO01000027.1"/>
</dbReference>
<evidence type="ECO:0000313" key="1">
    <source>
        <dbReference type="EMBL" id="ESS73265.1"/>
    </source>
</evidence>
<dbReference type="OrthoDB" id="5574119at2"/>
<accession>V5BIX6</accession>
<comment type="caution">
    <text evidence="1">The sequence shown here is derived from an EMBL/GenBank/DDBJ whole genome shotgun (WGS) entry which is preliminary data.</text>
</comment>
<dbReference type="EMBL" id="AYLO01000027">
    <property type="protein sequence ID" value="ESS73265.1"/>
    <property type="molecule type" value="Genomic_DNA"/>
</dbReference>
<dbReference type="Proteomes" id="UP000017842">
    <property type="component" value="Unassembled WGS sequence"/>
</dbReference>
<proteinExistence type="predicted"/>
<dbReference type="AlphaFoldDB" id="V5BIX6"/>
<sequence>MKISNKTQTPKVDQNINFDVLCQGFEGGSFYGLEYILEDFFQNTTAIQPIPTRPAVDWFGLYQ</sequence>
<keyword evidence="2" id="KW-1185">Reference proteome</keyword>
<organism evidence="1 2">
    <name type="scientific">Methyloglobulus morosus KoM1</name>
    <dbReference type="NCBI Taxonomy" id="1116472"/>
    <lineage>
        <taxon>Bacteria</taxon>
        <taxon>Pseudomonadati</taxon>
        <taxon>Pseudomonadota</taxon>
        <taxon>Gammaproteobacteria</taxon>
        <taxon>Methylococcales</taxon>
        <taxon>Methylococcaceae</taxon>
        <taxon>Methyloglobulus</taxon>
    </lineage>
</organism>
<protein>
    <submittedName>
        <fullName evidence="1">Uncharacterized protein</fullName>
    </submittedName>
</protein>
<gene>
    <name evidence="1" type="ORF">MGMO_27c00080</name>
</gene>